<gene>
    <name evidence="2" type="ORF">PsB1_0023</name>
</gene>
<name>A0ABQ4PS70_9PROT</name>
<dbReference type="Pfam" id="PF01593">
    <property type="entry name" value="Amino_oxidase"/>
    <property type="match status" value="1"/>
</dbReference>
<feature type="domain" description="Amine oxidase" evidence="1">
    <location>
        <begin position="188"/>
        <end position="287"/>
    </location>
</feature>
<dbReference type="Proteomes" id="UP001161064">
    <property type="component" value="Unassembled WGS sequence"/>
</dbReference>
<dbReference type="InterPro" id="IPR002937">
    <property type="entry name" value="Amino_oxidase"/>
</dbReference>
<evidence type="ECO:0000259" key="1">
    <source>
        <dbReference type="Pfam" id="PF01593"/>
    </source>
</evidence>
<dbReference type="PANTHER" id="PTHR42923">
    <property type="entry name" value="PROTOPORPHYRINOGEN OXIDASE"/>
    <property type="match status" value="1"/>
</dbReference>
<dbReference type="Pfam" id="PF13450">
    <property type="entry name" value="NAD_binding_8"/>
    <property type="match status" value="1"/>
</dbReference>
<dbReference type="Gene3D" id="3.50.50.60">
    <property type="entry name" value="FAD/NAD(P)-binding domain"/>
    <property type="match status" value="1"/>
</dbReference>
<keyword evidence="3" id="KW-1185">Reference proteome</keyword>
<organism evidence="2 3">
    <name type="scientific">Candidatus Phycosocius spiralis</name>
    <dbReference type="NCBI Taxonomy" id="2815099"/>
    <lineage>
        <taxon>Bacteria</taxon>
        <taxon>Pseudomonadati</taxon>
        <taxon>Pseudomonadota</taxon>
        <taxon>Alphaproteobacteria</taxon>
        <taxon>Caulobacterales</taxon>
        <taxon>Caulobacterales incertae sedis</taxon>
        <taxon>Candidatus Phycosocius</taxon>
    </lineage>
</organism>
<dbReference type="PANTHER" id="PTHR42923:SF17">
    <property type="entry name" value="AMINE OXIDASE DOMAIN-CONTAINING PROTEIN"/>
    <property type="match status" value="1"/>
</dbReference>
<evidence type="ECO:0000313" key="2">
    <source>
        <dbReference type="EMBL" id="GIU65869.1"/>
    </source>
</evidence>
<comment type="caution">
    <text evidence="2">The sequence shown here is derived from an EMBL/GenBank/DDBJ whole genome shotgun (WGS) entry which is preliminary data.</text>
</comment>
<dbReference type="RefSeq" id="WP_284358336.1">
    <property type="nucleotide sequence ID" value="NZ_BPFZ01000001.1"/>
</dbReference>
<reference evidence="2" key="1">
    <citation type="submission" date="2021-05" db="EMBL/GenBank/DDBJ databases">
        <authorList>
            <person name="Tanabe Y."/>
        </authorList>
    </citation>
    <scope>NUCLEOTIDE SEQUENCE</scope>
    <source>
        <strain evidence="2">BOTRYCO-1</strain>
    </source>
</reference>
<proteinExistence type="predicted"/>
<accession>A0ABQ4PS70</accession>
<evidence type="ECO:0000313" key="3">
    <source>
        <dbReference type="Proteomes" id="UP001161064"/>
    </source>
</evidence>
<dbReference type="SUPFAM" id="SSF51905">
    <property type="entry name" value="FAD/NAD(P)-binding domain"/>
    <property type="match status" value="1"/>
</dbReference>
<protein>
    <submittedName>
        <fullName evidence="2">NAD/FAD-binding protein</fullName>
    </submittedName>
</protein>
<dbReference type="EMBL" id="BPFZ01000001">
    <property type="protein sequence ID" value="GIU65869.1"/>
    <property type="molecule type" value="Genomic_DNA"/>
</dbReference>
<reference evidence="2" key="2">
    <citation type="journal article" date="2023" name="ISME Commun">
        <title>Characterization of a bloom-associated alphaproteobacterial lineage, 'Candidatus Phycosocius': insights into freshwater algal-bacterial interactions.</title>
        <authorList>
            <person name="Tanabe Y."/>
            <person name="Yamaguchi H."/>
            <person name="Yoshida M."/>
            <person name="Kai A."/>
            <person name="Okazaki Y."/>
        </authorList>
    </citation>
    <scope>NUCLEOTIDE SEQUENCE</scope>
    <source>
        <strain evidence="2">BOTRYCO-1</strain>
    </source>
</reference>
<sequence>MKLAVIGTGISGLSAAWALRDVHEVTVFEKADRLGGHSNTVTVDYEGTSIPVDTGFIVYNALNYPNLIALFEALQVQTKPSDMSFSVRDGQPGSEWGSDGVPGFFAWKRNIFAWSHWALLGEMIQFNAKAQKDADNPLLNELTLGSYCAKLGLSTHFLERYLVPMGAAIWSTPEQGMLDYPAASFIKFFNNHRLVHFERPNWRTVTGGSQSYVQAIGKELGARVKLQCSVTAIRRTENGVEIEAEGTTQKFDQVILACHSDEALALLSDPTEAETAILGAIRYAPNVAVLHRDPSFMPQRKAAWASWNVARGNRKAPIELTYWMNRLQGIDPNFPLFVTLNPAREVNSDLVFATIPYAHPQFDHQAARAQKGLAYIQGVQKTWFAGAWQGYGFHEDGLRAGLRVALKLGGKVPWNFIDDDIVRDEVSPMTGPALGVLAPELGLVS</sequence>
<dbReference type="InterPro" id="IPR050464">
    <property type="entry name" value="Zeta_carotene_desat/Oxidored"/>
</dbReference>
<dbReference type="InterPro" id="IPR036188">
    <property type="entry name" value="FAD/NAD-bd_sf"/>
</dbReference>